<dbReference type="GO" id="GO:0005737">
    <property type="term" value="C:cytoplasm"/>
    <property type="evidence" value="ECO:0007669"/>
    <property type="project" value="UniProtKB-SubCell"/>
</dbReference>
<comment type="subcellular location">
    <subcellularLocation>
        <location evidence="3">Cytoplasm</location>
    </subcellularLocation>
</comment>
<organism evidence="5 6">
    <name type="scientific">Candidatus Ruthenibacterium avium</name>
    <dbReference type="NCBI Taxonomy" id="2838751"/>
    <lineage>
        <taxon>Bacteria</taxon>
        <taxon>Bacillati</taxon>
        <taxon>Bacillota</taxon>
        <taxon>Clostridia</taxon>
        <taxon>Eubacteriales</taxon>
        <taxon>Oscillospiraceae</taxon>
        <taxon>Ruthenibacterium</taxon>
    </lineage>
</organism>
<dbReference type="PANTHER" id="PTHR10695">
    <property type="entry name" value="DEPHOSPHO-COA KINASE-RELATED"/>
    <property type="match status" value="1"/>
</dbReference>
<dbReference type="Proteomes" id="UP000824209">
    <property type="component" value="Unassembled WGS sequence"/>
</dbReference>
<dbReference type="NCBIfam" id="TIGR00152">
    <property type="entry name" value="dephospho-CoA kinase"/>
    <property type="match status" value="1"/>
</dbReference>
<dbReference type="GO" id="GO:0004140">
    <property type="term" value="F:dephospho-CoA kinase activity"/>
    <property type="evidence" value="ECO:0007669"/>
    <property type="project" value="UniProtKB-UniRule"/>
</dbReference>
<keyword evidence="1 3" id="KW-0547">Nucleotide-binding</keyword>
<dbReference type="CDD" id="cd02022">
    <property type="entry name" value="DPCK"/>
    <property type="match status" value="1"/>
</dbReference>
<protein>
    <recommendedName>
        <fullName evidence="3 4">Dephospho-CoA kinase</fullName>
        <ecNumber evidence="3 4">2.7.1.24</ecNumber>
    </recommendedName>
    <alternativeName>
        <fullName evidence="3">Dephosphocoenzyme A kinase</fullName>
    </alternativeName>
</protein>
<accession>A0A9D2M1B2</accession>
<evidence type="ECO:0000256" key="1">
    <source>
        <dbReference type="ARBA" id="ARBA00022741"/>
    </source>
</evidence>
<dbReference type="PROSITE" id="PS51219">
    <property type="entry name" value="DPCK"/>
    <property type="match status" value="1"/>
</dbReference>
<evidence type="ECO:0000256" key="2">
    <source>
        <dbReference type="ARBA" id="ARBA00022840"/>
    </source>
</evidence>
<reference evidence="5" key="1">
    <citation type="journal article" date="2021" name="PeerJ">
        <title>Extensive microbial diversity within the chicken gut microbiome revealed by metagenomics and culture.</title>
        <authorList>
            <person name="Gilroy R."/>
            <person name="Ravi A."/>
            <person name="Getino M."/>
            <person name="Pursley I."/>
            <person name="Horton D.L."/>
            <person name="Alikhan N.F."/>
            <person name="Baker D."/>
            <person name="Gharbi K."/>
            <person name="Hall N."/>
            <person name="Watson M."/>
            <person name="Adriaenssens E.M."/>
            <person name="Foster-Nyarko E."/>
            <person name="Jarju S."/>
            <person name="Secka A."/>
            <person name="Antonio M."/>
            <person name="Oren A."/>
            <person name="Chaudhuri R.R."/>
            <person name="La Ragione R."/>
            <person name="Hildebrand F."/>
            <person name="Pallen M.J."/>
        </authorList>
    </citation>
    <scope>NUCLEOTIDE SEQUENCE</scope>
    <source>
        <strain evidence="5">ChiBcec8-14828</strain>
    </source>
</reference>
<keyword evidence="3" id="KW-0173">Coenzyme A biosynthesis</keyword>
<dbReference type="EC" id="2.7.1.24" evidence="3 4"/>
<dbReference type="GO" id="GO:0005524">
    <property type="term" value="F:ATP binding"/>
    <property type="evidence" value="ECO:0007669"/>
    <property type="project" value="UniProtKB-UniRule"/>
</dbReference>
<keyword evidence="3 5" id="KW-0808">Transferase</keyword>
<sequence>MSLPFLVAVTGRSGSGKSTVSAFYRAKGYPVLDADAAAREIVEAGSPVLKELCASFGQDILQEDGTLNRKKLAEKAFCSAQQTKRLSDITHPAIAALLLERAAAYAKQGANLCFVDGAVILGSPLEPYCKHWVVVTAPHEQAVQRIMQRDGISAQRAEERLNVQTPEEALLARADYVIQNDGGQKALQQQAQAVLSSLLETLQGSV</sequence>
<evidence type="ECO:0000313" key="5">
    <source>
        <dbReference type="EMBL" id="HJB38986.1"/>
    </source>
</evidence>
<feature type="binding site" evidence="3">
    <location>
        <begin position="14"/>
        <end position="19"/>
    </location>
    <ligand>
        <name>ATP</name>
        <dbReference type="ChEBI" id="CHEBI:30616"/>
    </ligand>
</feature>
<reference evidence="5" key="2">
    <citation type="submission" date="2021-04" db="EMBL/GenBank/DDBJ databases">
        <authorList>
            <person name="Gilroy R."/>
        </authorList>
    </citation>
    <scope>NUCLEOTIDE SEQUENCE</scope>
    <source>
        <strain evidence="5">ChiBcec8-14828</strain>
    </source>
</reference>
<keyword evidence="2 3" id="KW-0067">ATP-binding</keyword>
<comment type="similarity">
    <text evidence="3">Belongs to the CoaE family.</text>
</comment>
<dbReference type="HAMAP" id="MF_00376">
    <property type="entry name" value="Dephospho_CoA_kinase"/>
    <property type="match status" value="1"/>
</dbReference>
<name>A0A9D2M1B2_9FIRM</name>
<dbReference type="PANTHER" id="PTHR10695:SF46">
    <property type="entry name" value="BIFUNCTIONAL COENZYME A SYNTHASE-RELATED"/>
    <property type="match status" value="1"/>
</dbReference>
<dbReference type="Gene3D" id="3.40.50.300">
    <property type="entry name" value="P-loop containing nucleotide triphosphate hydrolases"/>
    <property type="match status" value="1"/>
</dbReference>
<comment type="caution">
    <text evidence="5">The sequence shown here is derived from an EMBL/GenBank/DDBJ whole genome shotgun (WGS) entry which is preliminary data.</text>
</comment>
<dbReference type="GO" id="GO:0015937">
    <property type="term" value="P:coenzyme A biosynthetic process"/>
    <property type="evidence" value="ECO:0007669"/>
    <property type="project" value="UniProtKB-UniRule"/>
</dbReference>
<proteinExistence type="inferred from homology"/>
<dbReference type="AlphaFoldDB" id="A0A9D2M1B2"/>
<keyword evidence="3 5" id="KW-0418">Kinase</keyword>
<dbReference type="EMBL" id="DWYA01000012">
    <property type="protein sequence ID" value="HJB38986.1"/>
    <property type="molecule type" value="Genomic_DNA"/>
</dbReference>
<evidence type="ECO:0000256" key="3">
    <source>
        <dbReference type="HAMAP-Rule" id="MF_00376"/>
    </source>
</evidence>
<comment type="catalytic activity">
    <reaction evidence="3">
        <text>3'-dephospho-CoA + ATP = ADP + CoA + H(+)</text>
        <dbReference type="Rhea" id="RHEA:18245"/>
        <dbReference type="ChEBI" id="CHEBI:15378"/>
        <dbReference type="ChEBI" id="CHEBI:30616"/>
        <dbReference type="ChEBI" id="CHEBI:57287"/>
        <dbReference type="ChEBI" id="CHEBI:57328"/>
        <dbReference type="ChEBI" id="CHEBI:456216"/>
        <dbReference type="EC" id="2.7.1.24"/>
    </reaction>
</comment>
<comment type="function">
    <text evidence="3">Catalyzes the phosphorylation of the 3'-hydroxyl group of dephosphocoenzyme A to form coenzyme A.</text>
</comment>
<evidence type="ECO:0000313" key="6">
    <source>
        <dbReference type="Proteomes" id="UP000824209"/>
    </source>
</evidence>
<keyword evidence="3" id="KW-0963">Cytoplasm</keyword>
<comment type="pathway">
    <text evidence="3">Cofactor biosynthesis; coenzyme A biosynthesis; CoA from (R)-pantothenate: step 5/5.</text>
</comment>
<dbReference type="Pfam" id="PF01121">
    <property type="entry name" value="CoaE"/>
    <property type="match status" value="1"/>
</dbReference>
<dbReference type="InterPro" id="IPR001977">
    <property type="entry name" value="Depp_CoAkinase"/>
</dbReference>
<gene>
    <name evidence="3 5" type="primary">coaE</name>
    <name evidence="5" type="ORF">H9943_01165</name>
</gene>
<evidence type="ECO:0000256" key="4">
    <source>
        <dbReference type="NCBIfam" id="TIGR00152"/>
    </source>
</evidence>
<dbReference type="InterPro" id="IPR027417">
    <property type="entry name" value="P-loop_NTPase"/>
</dbReference>
<dbReference type="SUPFAM" id="SSF52540">
    <property type="entry name" value="P-loop containing nucleoside triphosphate hydrolases"/>
    <property type="match status" value="1"/>
</dbReference>